<accession>A0A0A3HY77</accession>
<feature type="binding site" evidence="3">
    <location>
        <position position="363"/>
    </location>
    <ligand>
        <name>Mn(2+)</name>
        <dbReference type="ChEBI" id="CHEBI:29035"/>
        <label>2</label>
    </ligand>
</feature>
<comment type="caution">
    <text evidence="5">The sequence shown here is derived from an EMBL/GenBank/DDBJ whole genome shotgun (WGS) entry which is preliminary data.</text>
</comment>
<feature type="binding site" evidence="3">
    <location>
        <position position="104"/>
    </location>
    <ligand>
        <name>Mn(2+)</name>
        <dbReference type="ChEBI" id="CHEBI:29035"/>
        <label>2</label>
    </ligand>
</feature>
<keyword evidence="3" id="KW-0464">Manganese</keyword>
<reference evidence="5 6" key="1">
    <citation type="submission" date="2014-02" db="EMBL/GenBank/DDBJ databases">
        <title>Draft genome sequence of Lysinibacillus manganicus DSM 26584T.</title>
        <authorList>
            <person name="Zhang F."/>
            <person name="Wang G."/>
            <person name="Zhang L."/>
        </authorList>
    </citation>
    <scope>NUCLEOTIDE SEQUENCE [LARGE SCALE GENOMIC DNA]</scope>
    <source>
        <strain evidence="5 6">DSM 26584</strain>
    </source>
</reference>
<feature type="binding site" evidence="3">
    <location>
        <position position="164"/>
    </location>
    <ligand>
        <name>Mn(2+)</name>
        <dbReference type="ChEBI" id="CHEBI:29035"/>
        <label>2</label>
    </ligand>
</feature>
<dbReference type="Proteomes" id="UP000030416">
    <property type="component" value="Unassembled WGS sequence"/>
</dbReference>
<comment type="cofactor">
    <cofactor evidence="3">
        <name>Mn(2+)</name>
        <dbReference type="ChEBI" id="CHEBI:29035"/>
    </cofactor>
    <text evidence="3">The Mn(2+) ion enhances activity.</text>
</comment>
<evidence type="ECO:0000259" key="4">
    <source>
        <dbReference type="Pfam" id="PF07687"/>
    </source>
</evidence>
<dbReference type="SUPFAM" id="SSF53187">
    <property type="entry name" value="Zn-dependent exopeptidases"/>
    <property type="match status" value="1"/>
</dbReference>
<evidence type="ECO:0000313" key="6">
    <source>
        <dbReference type="Proteomes" id="UP000030416"/>
    </source>
</evidence>
<evidence type="ECO:0000313" key="5">
    <source>
        <dbReference type="EMBL" id="KGR77399.1"/>
    </source>
</evidence>
<dbReference type="STRING" id="1384049.CD29_15135"/>
<feature type="binding site" evidence="3">
    <location>
        <position position="106"/>
    </location>
    <ligand>
        <name>Mn(2+)</name>
        <dbReference type="ChEBI" id="CHEBI:29035"/>
        <label>2</label>
    </ligand>
</feature>
<dbReference type="InterPro" id="IPR036264">
    <property type="entry name" value="Bact_exopeptidase_dim_dom"/>
</dbReference>
<dbReference type="PANTHER" id="PTHR11014">
    <property type="entry name" value="PEPTIDASE M20 FAMILY MEMBER"/>
    <property type="match status" value="1"/>
</dbReference>
<feature type="domain" description="Peptidase M20 dimerisation" evidence="4">
    <location>
        <begin position="188"/>
        <end position="282"/>
    </location>
</feature>
<keyword evidence="3" id="KW-0479">Metal-binding</keyword>
<keyword evidence="2" id="KW-0378">Hydrolase</keyword>
<protein>
    <submittedName>
        <fullName evidence="5">Peptidase M20</fullName>
    </submittedName>
</protein>
<feature type="binding site" evidence="3">
    <location>
        <position position="140"/>
    </location>
    <ligand>
        <name>Mn(2+)</name>
        <dbReference type="ChEBI" id="CHEBI:29035"/>
        <label>2</label>
    </ligand>
</feature>
<dbReference type="InterPro" id="IPR002933">
    <property type="entry name" value="Peptidase_M20"/>
</dbReference>
<evidence type="ECO:0000256" key="1">
    <source>
        <dbReference type="ARBA" id="ARBA00006153"/>
    </source>
</evidence>
<dbReference type="CDD" id="cd08019">
    <property type="entry name" value="M20_Acy1-like"/>
    <property type="match status" value="1"/>
</dbReference>
<dbReference type="InterPro" id="IPR011650">
    <property type="entry name" value="Peptidase_M20_dimer"/>
</dbReference>
<dbReference type="Pfam" id="PF01546">
    <property type="entry name" value="Peptidase_M20"/>
    <property type="match status" value="1"/>
</dbReference>
<dbReference type="Gene3D" id="3.40.630.10">
    <property type="entry name" value="Zn peptidases"/>
    <property type="match status" value="1"/>
</dbReference>
<evidence type="ECO:0000256" key="2">
    <source>
        <dbReference type="ARBA" id="ARBA00022801"/>
    </source>
</evidence>
<dbReference type="GO" id="GO:0016787">
    <property type="term" value="F:hydrolase activity"/>
    <property type="evidence" value="ECO:0007669"/>
    <property type="project" value="UniProtKB-KW"/>
</dbReference>
<dbReference type="NCBIfam" id="TIGR01891">
    <property type="entry name" value="amidohydrolases"/>
    <property type="match status" value="1"/>
</dbReference>
<dbReference type="Gene3D" id="3.30.70.360">
    <property type="match status" value="1"/>
</dbReference>
<keyword evidence="6" id="KW-1185">Reference proteome</keyword>
<proteinExistence type="inferred from homology"/>
<sequence>MINEKIKQGIKKYGEELTAIRRKLHSEPELSWEEYETTKFVSDYLTQLGIEHRKTEPTGVIANIKGGKPGKTVALRADMDALPVEELNTELPYASKEKGKMHACGHDAHTAMLLIAAKVLNEQKEDIPGNVRLIFQPAEESVTGAKAMVEQGAVEGVDNVFGIHIWSQMPTNRVSCNPGPTFASADIFTVTFKGRGGHGAMPHDTIDAAVIASSFVMNVQSVVSRTINPLQPAVVTVGKMVVGTRFNVIAENAVIEGTVRCFDGATRDHIEKQLQIYAENVANVYGATAKVDYIRGSQAVINDEDSAKLVQQVAADAFGVESLYDEKPTMGGEDFSFYLDEVPGSFALVGSGNPEKDTEWAHHHGKFNVDEDALVTGSELYAQYAWVYLNK</sequence>
<dbReference type="GO" id="GO:0046872">
    <property type="term" value="F:metal ion binding"/>
    <property type="evidence" value="ECO:0007669"/>
    <property type="project" value="UniProtKB-KW"/>
</dbReference>
<dbReference type="EMBL" id="JPVN01000019">
    <property type="protein sequence ID" value="KGR77399.1"/>
    <property type="molecule type" value="Genomic_DNA"/>
</dbReference>
<dbReference type="eggNOG" id="COG1473">
    <property type="taxonomic scope" value="Bacteria"/>
</dbReference>
<comment type="similarity">
    <text evidence="1">Belongs to the peptidase M20 family.</text>
</comment>
<dbReference type="AlphaFoldDB" id="A0A0A3HY77"/>
<dbReference type="SUPFAM" id="SSF55031">
    <property type="entry name" value="Bacterial exopeptidase dimerisation domain"/>
    <property type="match status" value="1"/>
</dbReference>
<dbReference type="FunFam" id="3.30.70.360:FF:000014">
    <property type="entry name" value="N-acyl-L-amino acid amidohydrolase"/>
    <property type="match status" value="1"/>
</dbReference>
<gene>
    <name evidence="5" type="ORF">CD29_15135</name>
</gene>
<dbReference type="InterPro" id="IPR017439">
    <property type="entry name" value="Amidohydrolase"/>
</dbReference>
<dbReference type="PANTHER" id="PTHR11014:SF63">
    <property type="entry name" value="METALLOPEPTIDASE, PUTATIVE (AFU_ORTHOLOGUE AFUA_6G09600)-RELATED"/>
    <property type="match status" value="1"/>
</dbReference>
<evidence type="ECO:0000256" key="3">
    <source>
        <dbReference type="PIRSR" id="PIRSR005962-1"/>
    </source>
</evidence>
<organism evidence="5 6">
    <name type="scientific">Ureibacillus manganicus DSM 26584</name>
    <dbReference type="NCBI Taxonomy" id="1384049"/>
    <lineage>
        <taxon>Bacteria</taxon>
        <taxon>Bacillati</taxon>
        <taxon>Bacillota</taxon>
        <taxon>Bacilli</taxon>
        <taxon>Bacillales</taxon>
        <taxon>Caryophanaceae</taxon>
        <taxon>Ureibacillus</taxon>
    </lineage>
</organism>
<name>A0A0A3HY77_9BACL</name>
<dbReference type="PIRSF" id="PIRSF005962">
    <property type="entry name" value="Pept_M20D_amidohydro"/>
    <property type="match status" value="1"/>
</dbReference>
<dbReference type="OrthoDB" id="9776731at2"/>
<dbReference type="RefSeq" id="WP_036188374.1">
    <property type="nucleotide sequence ID" value="NZ_AVDA01000019.1"/>
</dbReference>
<dbReference type="Pfam" id="PF07687">
    <property type="entry name" value="M20_dimer"/>
    <property type="match status" value="1"/>
</dbReference>